<evidence type="ECO:0000313" key="3">
    <source>
        <dbReference type="Proteomes" id="UP000887013"/>
    </source>
</evidence>
<keyword evidence="1" id="KW-0812">Transmembrane</keyword>
<evidence type="ECO:0000313" key="2">
    <source>
        <dbReference type="EMBL" id="GFT29885.1"/>
    </source>
</evidence>
<reference evidence="2" key="1">
    <citation type="submission" date="2020-08" db="EMBL/GenBank/DDBJ databases">
        <title>Multicomponent nature underlies the extraordinary mechanical properties of spider dragline silk.</title>
        <authorList>
            <person name="Kono N."/>
            <person name="Nakamura H."/>
            <person name="Mori M."/>
            <person name="Yoshida Y."/>
            <person name="Ohtoshi R."/>
            <person name="Malay A.D."/>
            <person name="Moran D.A.P."/>
            <person name="Tomita M."/>
            <person name="Numata K."/>
            <person name="Arakawa K."/>
        </authorList>
    </citation>
    <scope>NUCLEOTIDE SEQUENCE</scope>
</reference>
<evidence type="ECO:0000256" key="1">
    <source>
        <dbReference type="SAM" id="Phobius"/>
    </source>
</evidence>
<accession>A0A8X6TNJ5</accession>
<dbReference type="Proteomes" id="UP000887013">
    <property type="component" value="Unassembled WGS sequence"/>
</dbReference>
<feature type="transmembrane region" description="Helical" evidence="1">
    <location>
        <begin position="35"/>
        <end position="53"/>
    </location>
</feature>
<name>A0A8X6TNJ5_NEPPI</name>
<protein>
    <submittedName>
        <fullName evidence="2">Uncharacterized protein</fullName>
    </submittedName>
</protein>
<sequence>MNLKRAAMCPAFVEMLCAICTNCLSSWHLGFLRTVNGSSVVISCSFLLVPGLLGSGGKFSAESSGVGFCWGSWCGVEVASSPFIFWWCSLFRF</sequence>
<keyword evidence="3" id="KW-1185">Reference proteome</keyword>
<dbReference type="AlphaFoldDB" id="A0A8X6TNJ5"/>
<organism evidence="2 3">
    <name type="scientific">Nephila pilipes</name>
    <name type="common">Giant wood spider</name>
    <name type="synonym">Nephila maculata</name>
    <dbReference type="NCBI Taxonomy" id="299642"/>
    <lineage>
        <taxon>Eukaryota</taxon>
        <taxon>Metazoa</taxon>
        <taxon>Ecdysozoa</taxon>
        <taxon>Arthropoda</taxon>
        <taxon>Chelicerata</taxon>
        <taxon>Arachnida</taxon>
        <taxon>Araneae</taxon>
        <taxon>Araneomorphae</taxon>
        <taxon>Entelegynae</taxon>
        <taxon>Araneoidea</taxon>
        <taxon>Nephilidae</taxon>
        <taxon>Nephila</taxon>
    </lineage>
</organism>
<gene>
    <name evidence="2" type="ORF">NPIL_361101</name>
</gene>
<feature type="transmembrane region" description="Helical" evidence="1">
    <location>
        <begin position="65"/>
        <end position="87"/>
    </location>
</feature>
<comment type="caution">
    <text evidence="2">The sequence shown here is derived from an EMBL/GenBank/DDBJ whole genome shotgun (WGS) entry which is preliminary data.</text>
</comment>
<dbReference type="EMBL" id="BMAW01012674">
    <property type="protein sequence ID" value="GFT29885.1"/>
    <property type="molecule type" value="Genomic_DNA"/>
</dbReference>
<keyword evidence="1" id="KW-1133">Transmembrane helix</keyword>
<proteinExistence type="predicted"/>
<keyword evidence="1" id="KW-0472">Membrane</keyword>